<sequence length="353" mass="38558">MTLTRRTFLASGAAIAAVAADQLMHPRPSTAQTRSQVLNLYSARHYDTDTAIYASFTQKTGIKVNLVEADADKLIERIKSEGANSPADVLITVDAGRLWRAQQAGILQPVSSRVLNQAIPAELRDPKGFWFGFSRRARVIMYNKDRVKPSELSTYEDLANSKWRGRLISRTSSHVYNQSLTGSVLAADGASRTEQWVRGLVANFARPPEGNDTAQIRAVAAGVADLTFVNTYYLPRLAKSSKPEDQAVAAKIGVFFPNQGRGQRGTHVNISGGGVLKTSQNRAGAILFLEHLVSRQAQEIFARSNNEYPVLAGVPLDPILASYGTFRADRINAAVFASLNGEALRLMDRGGWR</sequence>
<evidence type="ECO:0000256" key="2">
    <source>
        <dbReference type="ARBA" id="ARBA00022496"/>
    </source>
</evidence>
<dbReference type="AlphaFoldDB" id="B8HR09"/>
<accession>B8HR09</accession>
<keyword evidence="4" id="KW-0479">Metal-binding</keyword>
<reference evidence="6" key="1">
    <citation type="submission" date="2009-01" db="EMBL/GenBank/DDBJ databases">
        <title>Complete sequence of chromosome Cyanothece sp. PCC 7425.</title>
        <authorList>
            <consortium name="US DOE Joint Genome Institute"/>
            <person name="Lucas S."/>
            <person name="Copeland A."/>
            <person name="Lapidus A."/>
            <person name="Glavina del Rio T."/>
            <person name="Dalin E."/>
            <person name="Tice H."/>
            <person name="Bruce D."/>
            <person name="Goodwin L."/>
            <person name="Pitluck S."/>
            <person name="Sims D."/>
            <person name="Meineke L."/>
            <person name="Brettin T."/>
            <person name="Detter J.C."/>
            <person name="Han C."/>
            <person name="Larimer F."/>
            <person name="Land M."/>
            <person name="Hauser L."/>
            <person name="Kyrpides N."/>
            <person name="Ovchinnikova G."/>
            <person name="Liberton M."/>
            <person name="Stoeckel J."/>
            <person name="Banerjee A."/>
            <person name="Singh A."/>
            <person name="Page L."/>
            <person name="Sato H."/>
            <person name="Zhao L."/>
            <person name="Sherman L."/>
            <person name="Pakrasi H."/>
            <person name="Richardson P."/>
        </authorList>
    </citation>
    <scope>NUCLEOTIDE SEQUENCE</scope>
    <source>
        <strain evidence="6">PCC 7425</strain>
    </source>
</reference>
<keyword evidence="4" id="KW-0408">Iron</keyword>
<evidence type="ECO:0000256" key="5">
    <source>
        <dbReference type="SAM" id="SignalP"/>
    </source>
</evidence>
<dbReference type="CDD" id="cd13542">
    <property type="entry name" value="PBP2_FutA1_ilke"/>
    <property type="match status" value="1"/>
</dbReference>
<keyword evidence="2" id="KW-0406">Ion transport</keyword>
<feature type="binding site" evidence="4">
    <location>
        <position position="233"/>
    </location>
    <ligand>
        <name>Fe cation</name>
        <dbReference type="ChEBI" id="CHEBI:24875"/>
    </ligand>
</feature>
<dbReference type="KEGG" id="cyn:Cyan7425_3508"/>
<keyword evidence="2" id="KW-0410">Iron transport</keyword>
<protein>
    <submittedName>
        <fullName evidence="6">Extracellular solute-binding protein family 1</fullName>
    </submittedName>
</protein>
<keyword evidence="3 5" id="KW-0732">Signal</keyword>
<evidence type="ECO:0000313" key="6">
    <source>
        <dbReference type="EMBL" id="ACL45830.1"/>
    </source>
</evidence>
<feature type="signal peptide" evidence="5">
    <location>
        <begin position="1"/>
        <end position="19"/>
    </location>
</feature>
<dbReference type="PANTHER" id="PTHR30006">
    <property type="entry name" value="THIAMINE-BINDING PERIPLASMIC PROTEIN-RELATED"/>
    <property type="match status" value="1"/>
</dbReference>
<comment type="similarity">
    <text evidence="1">Belongs to the bacterial solute-binding protein 1 family.</text>
</comment>
<dbReference type="SUPFAM" id="SSF53850">
    <property type="entry name" value="Periplasmic binding protein-like II"/>
    <property type="match status" value="1"/>
</dbReference>
<dbReference type="eggNOG" id="COG1840">
    <property type="taxonomic scope" value="Bacteria"/>
</dbReference>
<feature type="binding site" evidence="4">
    <location>
        <position position="45"/>
    </location>
    <ligand>
        <name>Fe cation</name>
        <dbReference type="ChEBI" id="CHEBI:24875"/>
    </ligand>
</feature>
<dbReference type="GO" id="GO:0046872">
    <property type="term" value="F:metal ion binding"/>
    <property type="evidence" value="ECO:0007669"/>
    <property type="project" value="UniProtKB-KW"/>
</dbReference>
<gene>
    <name evidence="6" type="ordered locus">Cyan7425_3508</name>
</gene>
<dbReference type="InterPro" id="IPR006059">
    <property type="entry name" value="SBP"/>
</dbReference>
<evidence type="ECO:0000256" key="3">
    <source>
        <dbReference type="ARBA" id="ARBA00022729"/>
    </source>
</evidence>
<dbReference type="InterPro" id="IPR026045">
    <property type="entry name" value="Ferric-bd"/>
</dbReference>
<feature type="binding site" evidence="4">
    <location>
        <position position="232"/>
    </location>
    <ligand>
        <name>Fe cation</name>
        <dbReference type="ChEBI" id="CHEBI:24875"/>
    </ligand>
</feature>
<organism evidence="6">
    <name type="scientific">Cyanothece sp. (strain PCC 7425 / ATCC 29141)</name>
    <dbReference type="NCBI Taxonomy" id="395961"/>
    <lineage>
        <taxon>Bacteria</taxon>
        <taxon>Bacillati</taxon>
        <taxon>Cyanobacteriota</taxon>
        <taxon>Cyanophyceae</taxon>
        <taxon>Gomontiellales</taxon>
        <taxon>Cyanothecaceae</taxon>
        <taxon>Cyanothece</taxon>
    </lineage>
</organism>
<dbReference type="STRING" id="395961.Cyan7425_3508"/>
<evidence type="ECO:0000256" key="1">
    <source>
        <dbReference type="ARBA" id="ARBA00008520"/>
    </source>
</evidence>
<dbReference type="Gene3D" id="3.40.190.10">
    <property type="entry name" value="Periplasmic binding protein-like II"/>
    <property type="match status" value="2"/>
</dbReference>
<dbReference type="OrthoDB" id="9769319at2"/>
<dbReference type="GO" id="GO:0030288">
    <property type="term" value="C:outer membrane-bounded periplasmic space"/>
    <property type="evidence" value="ECO:0007669"/>
    <property type="project" value="TreeGrafter"/>
</dbReference>
<dbReference type="InterPro" id="IPR006311">
    <property type="entry name" value="TAT_signal"/>
</dbReference>
<keyword evidence="2" id="KW-0813">Transport</keyword>
<evidence type="ECO:0000256" key="4">
    <source>
        <dbReference type="PIRSR" id="PIRSR002825-1"/>
    </source>
</evidence>
<dbReference type="GO" id="GO:0006826">
    <property type="term" value="P:iron ion transport"/>
    <property type="evidence" value="ECO:0007669"/>
    <property type="project" value="UniProtKB-KW"/>
</dbReference>
<dbReference type="HOGENOM" id="CLU_026974_2_1_3"/>
<dbReference type="EMBL" id="CP001344">
    <property type="protein sequence ID" value="ACL45830.1"/>
    <property type="molecule type" value="Genomic_DNA"/>
</dbReference>
<dbReference type="PANTHER" id="PTHR30006:SF15">
    <property type="entry name" value="IRON-UTILIZATION PERIPLASMIC PROTEIN"/>
    <property type="match status" value="1"/>
</dbReference>
<dbReference type="PIRSF" id="PIRSF002825">
    <property type="entry name" value="CfbpA"/>
    <property type="match status" value="1"/>
</dbReference>
<dbReference type="Pfam" id="PF13416">
    <property type="entry name" value="SBP_bac_8"/>
    <property type="match status" value="1"/>
</dbReference>
<feature type="chain" id="PRO_5002870992" evidence="5">
    <location>
        <begin position="20"/>
        <end position="353"/>
    </location>
</feature>
<dbReference type="PROSITE" id="PS51318">
    <property type="entry name" value="TAT"/>
    <property type="match status" value="1"/>
</dbReference>
<name>B8HR09_CYAP4</name>
<proteinExistence type="inferred from homology"/>